<dbReference type="PANTHER" id="PTHR10587">
    <property type="entry name" value="GLYCOSYL TRANSFERASE-RELATED"/>
    <property type="match status" value="1"/>
</dbReference>
<dbReference type="PANTHER" id="PTHR10587:SF137">
    <property type="entry name" value="4-DEOXY-4-FORMAMIDO-L-ARABINOSE-PHOSPHOUNDECAPRENOL DEFORMYLASE ARND-RELATED"/>
    <property type="match status" value="1"/>
</dbReference>
<accession>A0ABN3G0I2</accession>
<dbReference type="EMBL" id="BAAARV010000021">
    <property type="protein sequence ID" value="GAA2341596.1"/>
    <property type="molecule type" value="Genomic_DNA"/>
</dbReference>
<protein>
    <submittedName>
        <fullName evidence="2">Polysaccharide deacetylase family protein</fullName>
    </submittedName>
</protein>
<evidence type="ECO:0000313" key="2">
    <source>
        <dbReference type="EMBL" id="GAA2341596.1"/>
    </source>
</evidence>
<organism evidence="2 3">
    <name type="scientific">Dactylosporangium salmoneum</name>
    <dbReference type="NCBI Taxonomy" id="53361"/>
    <lineage>
        <taxon>Bacteria</taxon>
        <taxon>Bacillati</taxon>
        <taxon>Actinomycetota</taxon>
        <taxon>Actinomycetes</taxon>
        <taxon>Micromonosporales</taxon>
        <taxon>Micromonosporaceae</taxon>
        <taxon>Dactylosporangium</taxon>
    </lineage>
</organism>
<comment type="caution">
    <text evidence="2">The sequence shown here is derived from an EMBL/GenBank/DDBJ whole genome shotgun (WGS) entry which is preliminary data.</text>
</comment>
<dbReference type="Pfam" id="PF01522">
    <property type="entry name" value="Polysacc_deac_1"/>
    <property type="match status" value="1"/>
</dbReference>
<dbReference type="SUPFAM" id="SSF88713">
    <property type="entry name" value="Glycoside hydrolase/deacetylase"/>
    <property type="match status" value="1"/>
</dbReference>
<dbReference type="InterPro" id="IPR050248">
    <property type="entry name" value="Polysacc_deacetylase_ArnD"/>
</dbReference>
<feature type="domain" description="NodB homology" evidence="1">
    <location>
        <begin position="44"/>
        <end position="230"/>
    </location>
</feature>
<dbReference type="Proteomes" id="UP001501444">
    <property type="component" value="Unassembled WGS sequence"/>
</dbReference>
<dbReference type="Gene3D" id="3.20.20.370">
    <property type="entry name" value="Glycoside hydrolase/deacetylase"/>
    <property type="match status" value="1"/>
</dbReference>
<reference evidence="2 3" key="1">
    <citation type="journal article" date="2019" name="Int. J. Syst. Evol. Microbiol.">
        <title>The Global Catalogue of Microorganisms (GCM) 10K type strain sequencing project: providing services to taxonomists for standard genome sequencing and annotation.</title>
        <authorList>
            <consortium name="The Broad Institute Genomics Platform"/>
            <consortium name="The Broad Institute Genome Sequencing Center for Infectious Disease"/>
            <person name="Wu L."/>
            <person name="Ma J."/>
        </authorList>
    </citation>
    <scope>NUCLEOTIDE SEQUENCE [LARGE SCALE GENOMIC DNA]</scope>
    <source>
        <strain evidence="2 3">JCM 3272</strain>
    </source>
</reference>
<evidence type="ECO:0000313" key="3">
    <source>
        <dbReference type="Proteomes" id="UP001501444"/>
    </source>
</evidence>
<name>A0ABN3G0I2_9ACTN</name>
<dbReference type="PROSITE" id="PS51677">
    <property type="entry name" value="NODB"/>
    <property type="match status" value="1"/>
</dbReference>
<proteinExistence type="predicted"/>
<dbReference type="InterPro" id="IPR011330">
    <property type="entry name" value="Glyco_hydro/deAcase_b/a-brl"/>
</dbReference>
<dbReference type="InterPro" id="IPR002509">
    <property type="entry name" value="NODB_dom"/>
</dbReference>
<keyword evidence="3" id="KW-1185">Reference proteome</keyword>
<gene>
    <name evidence="2" type="ORF">GCM10010170_025180</name>
</gene>
<evidence type="ECO:0000259" key="1">
    <source>
        <dbReference type="PROSITE" id="PS51677"/>
    </source>
</evidence>
<dbReference type="CDD" id="cd10959">
    <property type="entry name" value="CE4_NodB_like_3"/>
    <property type="match status" value="1"/>
</dbReference>
<sequence>MDAALCAAAGGALVVAAYAGPALTAITPLGRLLWPGVSGVGAPQHVALTFDDGPDRRSTPVFLDLLDRFRVRATFFLLGSMLARNPGLGKDLLAAGHEIGLHGFEHEVLLRRTPAATHDDLTRGFNLIAEVCGQPPRWYRPPYGVLTTPALVTAHKLGMTPVLWTAWGRDWTRYATPTSVLRTVTASLRGGGTILLHDSDSAAFPGCWKATLGALPVLIHATRRRGLTIGPLREHQLATRAR</sequence>